<evidence type="ECO:0000313" key="1">
    <source>
        <dbReference type="EMBL" id="ENO15879.2"/>
    </source>
</evidence>
<dbReference type="eggNOG" id="COG3047">
    <property type="taxonomic scope" value="Bacteria"/>
</dbReference>
<keyword evidence="2" id="KW-1185">Reference proteome</keyword>
<proteinExistence type="predicted"/>
<dbReference type="InterPro" id="IPR011250">
    <property type="entry name" value="OMP/PagP_B-barrel"/>
</dbReference>
<name>N6W6J7_9GAMM</name>
<sequence length="157" mass="16880">MAPALVSADPAQGDRLFTLTGSGSSDTDFDNNTAAISFDLGQFYTENVLLGLRQSAGFSDTEAGSSWSGATRVFADYHFDNGQWQPFVGANIGGIYGDDTDETFFAGPEGGVKYYVKPKTFITAQIEYQVFFDSASDAEDNFDDGAWAYSAGIGFNF</sequence>
<dbReference type="STRING" id="626887.J057_11021"/>
<dbReference type="HOGENOM" id="CLU_121410_0_0_6"/>
<dbReference type="PATRIC" id="fig|626887.3.peg.2210"/>
<accession>N6W6J7</accession>
<dbReference type="SUPFAM" id="SSF56925">
    <property type="entry name" value="OMPA-like"/>
    <property type="match status" value="1"/>
</dbReference>
<organism evidence="1 2">
    <name type="scientific">Marinobacter nanhaiticus D15-8W</name>
    <dbReference type="NCBI Taxonomy" id="626887"/>
    <lineage>
        <taxon>Bacteria</taxon>
        <taxon>Pseudomonadati</taxon>
        <taxon>Pseudomonadota</taxon>
        <taxon>Gammaproteobacteria</taxon>
        <taxon>Pseudomonadales</taxon>
        <taxon>Marinobacteraceae</taxon>
        <taxon>Marinobacter</taxon>
    </lineage>
</organism>
<dbReference type="EMBL" id="APLQ01000011">
    <property type="protein sequence ID" value="ENO15879.2"/>
    <property type="molecule type" value="Genomic_DNA"/>
</dbReference>
<dbReference type="AlphaFoldDB" id="N6W6J7"/>
<comment type="caution">
    <text evidence="1">The sequence shown here is derived from an EMBL/GenBank/DDBJ whole genome shotgun (WGS) entry which is preliminary data.</text>
</comment>
<dbReference type="Gene3D" id="2.40.160.20">
    <property type="match status" value="1"/>
</dbReference>
<dbReference type="Proteomes" id="UP000013165">
    <property type="component" value="Unassembled WGS sequence"/>
</dbReference>
<dbReference type="OrthoDB" id="7359057at2"/>
<evidence type="ECO:0000313" key="2">
    <source>
        <dbReference type="Proteomes" id="UP000013165"/>
    </source>
</evidence>
<gene>
    <name evidence="1" type="ORF">J057_11021</name>
</gene>
<reference evidence="1 2" key="1">
    <citation type="journal article" date="2013" name="Genome Announc.">
        <title>Genome Sequence of the Polycyclic Aromatic Hydrocarbon-Degrading Bacterium Strain Marinobacter nanhaiticus D15-8WT.</title>
        <authorList>
            <person name="Cui Z."/>
            <person name="Gao W."/>
            <person name="Li Q."/>
            <person name="Xu G."/>
            <person name="Zheng L."/>
        </authorList>
    </citation>
    <scope>NUCLEOTIDE SEQUENCE [LARGE SCALE GENOMIC DNA]</scope>
    <source>
        <strain evidence="1 2">D15-8W</strain>
    </source>
</reference>
<protein>
    <submittedName>
        <fullName evidence="1">Uncharacterized protein</fullName>
    </submittedName>
</protein>